<evidence type="ECO:0000313" key="2">
    <source>
        <dbReference type="Proteomes" id="UP000321353"/>
    </source>
</evidence>
<keyword evidence="2" id="KW-1185">Reference proteome</keyword>
<dbReference type="Proteomes" id="UP000321353">
    <property type="component" value="Chromosome"/>
</dbReference>
<proteinExistence type="predicted"/>
<accession>A0A5B9MI99</accession>
<dbReference type="PANTHER" id="PTHR43861">
    <property type="entry name" value="TRANS-ACONITATE 2-METHYLTRANSFERASE-RELATED"/>
    <property type="match status" value="1"/>
</dbReference>
<dbReference type="EMBL" id="CP036264">
    <property type="protein sequence ID" value="QEF98727.1"/>
    <property type="molecule type" value="Genomic_DNA"/>
</dbReference>
<dbReference type="AlphaFoldDB" id="A0A5B9MI99"/>
<dbReference type="SUPFAM" id="SSF53335">
    <property type="entry name" value="S-adenosyl-L-methionine-dependent methyltransferases"/>
    <property type="match status" value="1"/>
</dbReference>
<dbReference type="RefSeq" id="WP_147868226.1">
    <property type="nucleotide sequence ID" value="NZ_CP036264.1"/>
</dbReference>
<gene>
    <name evidence="1" type="ORF">Mal15_27820</name>
</gene>
<dbReference type="Gene3D" id="3.40.50.150">
    <property type="entry name" value="Vaccinia Virus protein VP39"/>
    <property type="match status" value="1"/>
</dbReference>
<dbReference type="Pfam" id="PF13489">
    <property type="entry name" value="Methyltransf_23"/>
    <property type="match status" value="1"/>
</dbReference>
<name>A0A5B9MI99_9BACT</name>
<organism evidence="1 2">
    <name type="scientific">Stieleria maiorica</name>
    <dbReference type="NCBI Taxonomy" id="2795974"/>
    <lineage>
        <taxon>Bacteria</taxon>
        <taxon>Pseudomonadati</taxon>
        <taxon>Planctomycetota</taxon>
        <taxon>Planctomycetia</taxon>
        <taxon>Pirellulales</taxon>
        <taxon>Pirellulaceae</taxon>
        <taxon>Stieleria</taxon>
    </lineage>
</organism>
<dbReference type="KEGG" id="smam:Mal15_27820"/>
<reference evidence="1 2" key="1">
    <citation type="submission" date="2019-02" db="EMBL/GenBank/DDBJ databases">
        <title>Planctomycetal bacteria perform biofilm scaping via a novel small molecule.</title>
        <authorList>
            <person name="Jeske O."/>
            <person name="Boedeker C."/>
            <person name="Wiegand S."/>
            <person name="Breitling P."/>
            <person name="Kallscheuer N."/>
            <person name="Jogler M."/>
            <person name="Rohde M."/>
            <person name="Petersen J."/>
            <person name="Medema M.H."/>
            <person name="Surup F."/>
            <person name="Jogler C."/>
        </authorList>
    </citation>
    <scope>NUCLEOTIDE SEQUENCE [LARGE SCALE GENOMIC DNA]</scope>
    <source>
        <strain evidence="1 2">Mal15</strain>
    </source>
</reference>
<dbReference type="InterPro" id="IPR029063">
    <property type="entry name" value="SAM-dependent_MTases_sf"/>
</dbReference>
<evidence type="ECO:0000313" key="1">
    <source>
        <dbReference type="EMBL" id="QEF98727.1"/>
    </source>
</evidence>
<sequence>MLNKLRNAFKSAYFLFSAMPDLRLDEQYEEYWKEKRPEGLGAITPFQKERASWILNYIEPDSSLLDIGCGDGGVLLYLRSEVENLDCTAVDYSADALKFLEKQGLQTRTVDLNDLESVEALPDADYIVLFEILEHLQYSEKVLLGLTRKAKKGVFFSIPNSGYFPYRLRLLSGRFLMQWRMQPNEHLRFWTYKDLKWWLGQLGLRRDATIHLYEGIPLLNSLWKSMFAMGMVVFVRTSGE</sequence>
<protein>
    <submittedName>
        <fullName evidence="1">Methionine biosynthesis protein MetW</fullName>
    </submittedName>
</protein>
<dbReference type="CDD" id="cd02440">
    <property type="entry name" value="AdoMet_MTases"/>
    <property type="match status" value="1"/>
</dbReference>